<dbReference type="Gene3D" id="3.30.70.370">
    <property type="match status" value="1"/>
</dbReference>
<feature type="region of interest" description="Disordered" evidence="2">
    <location>
        <begin position="461"/>
        <end position="494"/>
    </location>
</feature>
<organism evidence="4">
    <name type="scientific">Chromera velia CCMP2878</name>
    <dbReference type="NCBI Taxonomy" id="1169474"/>
    <lineage>
        <taxon>Eukaryota</taxon>
        <taxon>Sar</taxon>
        <taxon>Alveolata</taxon>
        <taxon>Colpodellida</taxon>
        <taxon>Chromeraceae</taxon>
        <taxon>Chromera</taxon>
    </lineage>
</organism>
<dbReference type="InterPro" id="IPR001098">
    <property type="entry name" value="DNA-dir_DNA_pol_A_palm_dom"/>
</dbReference>
<feature type="compositionally biased region" description="Basic and acidic residues" evidence="2">
    <location>
        <begin position="364"/>
        <end position="376"/>
    </location>
</feature>
<feature type="compositionally biased region" description="Basic and acidic residues" evidence="2">
    <location>
        <begin position="336"/>
        <end position="345"/>
    </location>
</feature>
<dbReference type="VEuPathDB" id="CryptoDB:Cvel_15337"/>
<proteinExistence type="predicted"/>
<dbReference type="Pfam" id="PF00476">
    <property type="entry name" value="DNA_pol_A"/>
    <property type="match status" value="1"/>
</dbReference>
<dbReference type="Pfam" id="PF01612">
    <property type="entry name" value="DNA_pol_A_exo1"/>
    <property type="match status" value="1"/>
</dbReference>
<dbReference type="Gene3D" id="3.30.420.10">
    <property type="entry name" value="Ribonuclease H-like superfamily/Ribonuclease H"/>
    <property type="match status" value="1"/>
</dbReference>
<protein>
    <recommendedName>
        <fullName evidence="3">DNA-directed DNA polymerase family A palm domain-containing protein</fullName>
    </recommendedName>
</protein>
<dbReference type="PANTHER" id="PTHR10133:SF27">
    <property type="entry name" value="DNA POLYMERASE NU"/>
    <property type="match status" value="1"/>
</dbReference>
<feature type="compositionally biased region" description="Polar residues" evidence="2">
    <location>
        <begin position="273"/>
        <end position="291"/>
    </location>
</feature>
<dbReference type="GO" id="GO:0003887">
    <property type="term" value="F:DNA-directed DNA polymerase activity"/>
    <property type="evidence" value="ECO:0007669"/>
    <property type="project" value="InterPro"/>
</dbReference>
<dbReference type="GO" id="GO:0003677">
    <property type="term" value="F:DNA binding"/>
    <property type="evidence" value="ECO:0007669"/>
    <property type="project" value="InterPro"/>
</dbReference>
<feature type="compositionally biased region" description="Basic and acidic residues" evidence="2">
    <location>
        <begin position="1108"/>
        <end position="1117"/>
    </location>
</feature>
<dbReference type="EMBL" id="CDMZ01000142">
    <property type="protein sequence ID" value="CEM07731.1"/>
    <property type="molecule type" value="Genomic_DNA"/>
</dbReference>
<reference evidence="4" key="1">
    <citation type="submission" date="2014-11" db="EMBL/GenBank/DDBJ databases">
        <authorList>
            <person name="Otto D Thomas"/>
            <person name="Naeem Raeece"/>
        </authorList>
    </citation>
    <scope>NUCLEOTIDE SEQUENCE</scope>
</reference>
<sequence length="1198" mass="133345">MYSHLRSSRQALRALAGRSMYSVTLQRRPFPFLSRTPVFSNFPVLFAQRGFSTAVLSRETASDLWRDTFIRENRIEGVTMVKDISSARRAVSVIKKNANHAFAWDTETEMLPSKGPGLHCDTKLLCLTCYGGDDIDFGHGPFLWVDVSGCAQGVLAEFQEVLEDSRIRKVFHNFSFDYSALLANGIRVRGLEADTLHLARLVDSSLAGWEARVSCQKRERAAALEELMSMSVDAIPNIEKEGENEKQRRRVGRPRKVTPVYQDLKEIDHPTERPSSAQASLSVESPNTTTKEVPPPPPIRRVDPFPYSLKSLMSKFLAPHGKSFKWTPGDVPRPIQGERERESAGRTKTRGPKSRARVSSGALKEGEGQALSDEHLRSDLAEECVDADEGEGEGEEDDGRWHQLKELFGKANTEEIHNCTDPAVFTRWVRYGCEDVWGAFHLYVLFRSTLEGREWNSEVVASSSSEGTTMTSGQGGKRGREGKNGFSGSEMSRNASKFTGRNMWDFVKDCWTPFGESLCRMEERGMRLDSQTLNEACVRAERRAQDGRRAFVEWAGSVQGPSGRRLNPYASLMNLNSSKQLRTFLFGSTEEWEGQINLKTSEHIPGELLVEEKNTAGWRVPLKFKRERSVKRAELLTGDRGETVLFPSDEGGEGGTKEKERDYCDEEELFTPSSVSFEIRGLGLRLEGPGLGRQRALFTPKGWPKISRQILEALAGDTNEGEYGAAFEQVRARLGEEEATAACRALAALHDSMRSSRVLSSILSPLRDRSNGGRVHASFAPDTATGRLVCRRPNLQNQPASSRDIFKIRDAFTADSGKTLLVADYSQLELRVLAHLSGCKKMIEKLEKKGDLHSETAVEVFPHVKEALESGEVVLVRKGEGGPPSVQDRFHFERSAGKVINFSIAYGKTAETLAEDLNVDPETASGYMDRWYETNWEVFEWKKRTIANAKQTLTASSLLGRQRYLPHIRDWSGFSRLKSERAAVNHCVQGSAADLVMAAMLRVENDREMGDELGFRLVLQVHDELVLEGPAENAEKARRRLVALMAHPFADWWPNFSFRVPLEVDAKIGTSWFQAKKQQSHTETQAASAPALVGGMGAENGHETSTPSDRKGDEVHGKAGVSVRPVSRMEGKGEGVLDPEDEDGGSKSILRGELMVQNAVWGRLERDNVDLQAAIASKRERGSVVAGRERSGTRKVAM</sequence>
<dbReference type="GO" id="GO:0006261">
    <property type="term" value="P:DNA-templated DNA replication"/>
    <property type="evidence" value="ECO:0007669"/>
    <property type="project" value="InterPro"/>
</dbReference>
<feature type="compositionally biased region" description="Basic residues" evidence="2">
    <location>
        <begin position="247"/>
        <end position="256"/>
    </location>
</feature>
<feature type="compositionally biased region" description="Basic and acidic residues" evidence="2">
    <location>
        <begin position="1179"/>
        <end position="1192"/>
    </location>
</feature>
<dbReference type="InterPro" id="IPR036397">
    <property type="entry name" value="RNaseH_sf"/>
</dbReference>
<dbReference type="PRINTS" id="PR00868">
    <property type="entry name" value="DNAPOLI"/>
</dbReference>
<keyword evidence="1" id="KW-0235">DNA replication</keyword>
<dbReference type="Gene3D" id="1.10.150.20">
    <property type="entry name" value="5' to 3' exonuclease, C-terminal subdomain"/>
    <property type="match status" value="1"/>
</dbReference>
<dbReference type="SUPFAM" id="SSF53098">
    <property type="entry name" value="Ribonuclease H-like"/>
    <property type="match status" value="1"/>
</dbReference>
<gene>
    <name evidence="4" type="ORF">Cvel_15337</name>
</gene>
<dbReference type="InterPro" id="IPR002562">
    <property type="entry name" value="3'-5'_exonuclease_dom"/>
</dbReference>
<feature type="region of interest" description="Disordered" evidence="2">
    <location>
        <begin position="1128"/>
        <end position="1147"/>
    </location>
</feature>
<dbReference type="PANTHER" id="PTHR10133">
    <property type="entry name" value="DNA POLYMERASE I"/>
    <property type="match status" value="1"/>
</dbReference>
<dbReference type="InterPro" id="IPR012337">
    <property type="entry name" value="RNaseH-like_sf"/>
</dbReference>
<evidence type="ECO:0000256" key="1">
    <source>
        <dbReference type="ARBA" id="ARBA00022705"/>
    </source>
</evidence>
<name>A0A0G4F5T1_9ALVE</name>
<feature type="compositionally biased region" description="Basic and acidic residues" evidence="2">
    <location>
        <begin position="263"/>
        <end position="272"/>
    </location>
</feature>
<evidence type="ECO:0000313" key="4">
    <source>
        <dbReference type="EMBL" id="CEM07731.1"/>
    </source>
</evidence>
<feature type="region of interest" description="Disordered" evidence="2">
    <location>
        <begin position="320"/>
        <end position="376"/>
    </location>
</feature>
<evidence type="ECO:0000256" key="2">
    <source>
        <dbReference type="SAM" id="MobiDB-lite"/>
    </source>
</evidence>
<dbReference type="InterPro" id="IPR043502">
    <property type="entry name" value="DNA/RNA_pol_sf"/>
</dbReference>
<dbReference type="GO" id="GO:0008408">
    <property type="term" value="F:3'-5' exonuclease activity"/>
    <property type="evidence" value="ECO:0007669"/>
    <property type="project" value="InterPro"/>
</dbReference>
<feature type="region of interest" description="Disordered" evidence="2">
    <location>
        <begin position="642"/>
        <end position="662"/>
    </location>
</feature>
<feature type="region of interest" description="Disordered" evidence="2">
    <location>
        <begin position="1179"/>
        <end position="1198"/>
    </location>
</feature>
<feature type="region of interest" description="Disordered" evidence="2">
    <location>
        <begin position="235"/>
        <end position="302"/>
    </location>
</feature>
<accession>A0A0G4F5T1</accession>
<evidence type="ECO:0000259" key="3">
    <source>
        <dbReference type="SMART" id="SM00482"/>
    </source>
</evidence>
<dbReference type="InterPro" id="IPR002298">
    <property type="entry name" value="DNA_polymerase_A"/>
</dbReference>
<dbReference type="GO" id="GO:0006302">
    <property type="term" value="P:double-strand break repair"/>
    <property type="evidence" value="ECO:0007669"/>
    <property type="project" value="TreeGrafter"/>
</dbReference>
<feature type="compositionally biased region" description="Low complexity" evidence="2">
    <location>
        <begin position="462"/>
        <end position="472"/>
    </location>
</feature>
<dbReference type="SUPFAM" id="SSF56672">
    <property type="entry name" value="DNA/RNA polymerases"/>
    <property type="match status" value="1"/>
</dbReference>
<feature type="region of interest" description="Disordered" evidence="2">
    <location>
        <begin position="1093"/>
        <end position="1120"/>
    </location>
</feature>
<dbReference type="AlphaFoldDB" id="A0A0G4F5T1"/>
<dbReference type="SMART" id="SM00482">
    <property type="entry name" value="POLAc"/>
    <property type="match status" value="1"/>
</dbReference>
<feature type="compositionally biased region" description="Basic residues" evidence="2">
    <location>
        <begin position="347"/>
        <end position="356"/>
    </location>
</feature>
<feature type="domain" description="DNA-directed DNA polymerase family A palm" evidence="3">
    <location>
        <begin position="806"/>
        <end position="1033"/>
    </location>
</feature>